<gene>
    <name evidence="6" type="ORF">ACFPPC_19515</name>
</gene>
<accession>A0ABW0HDU8</accession>
<feature type="domain" description="Solute-binding protein family 3/N-terminal" evidence="5">
    <location>
        <begin position="40"/>
        <end position="272"/>
    </location>
</feature>
<dbReference type="Pfam" id="PF00497">
    <property type="entry name" value="SBP_bac_3"/>
    <property type="match status" value="1"/>
</dbReference>
<dbReference type="CDD" id="cd13688">
    <property type="entry name" value="PBP2_GltI_DEBP"/>
    <property type="match status" value="1"/>
</dbReference>
<sequence>MKGRILRLAAIGVSLALGVVSAARAQATDAVIDRIKAKKSISIGYREASIPFSYIDAQGKPTGYSTDLCIKVAATVKTALGLPDLEIKWVPVNLQNRIPLVANGTVDISCESAVNTIGRQAQVDFSSPFFISSTRLLVKSKFGIAELADLKGKSIALPINSVPERLIKSLVERDKLNIRIVPVRDNSEGFLALSTDRVDAFSTDDILLFGLRSKAPSPADYEVVGQPLSYDSYGFLVQKNSTVFLSLVNATLARLARDGELAKVYGTWFEPLGVPLSAPLATTFQIIGIPE</sequence>
<reference evidence="7" key="1">
    <citation type="journal article" date="2019" name="Int. J. Syst. Evol. Microbiol.">
        <title>The Global Catalogue of Microorganisms (GCM) 10K type strain sequencing project: providing services to taxonomists for standard genome sequencing and annotation.</title>
        <authorList>
            <consortium name="The Broad Institute Genomics Platform"/>
            <consortium name="The Broad Institute Genome Sequencing Center for Infectious Disease"/>
            <person name="Wu L."/>
            <person name="Ma J."/>
        </authorList>
    </citation>
    <scope>NUCLEOTIDE SEQUENCE [LARGE SCALE GENOMIC DNA]</scope>
    <source>
        <strain evidence="7">CGMCC 1.16326</strain>
    </source>
</reference>
<evidence type="ECO:0000256" key="1">
    <source>
        <dbReference type="ARBA" id="ARBA00010333"/>
    </source>
</evidence>
<dbReference type="SMART" id="SM00062">
    <property type="entry name" value="PBPb"/>
    <property type="match status" value="1"/>
</dbReference>
<proteinExistence type="inferred from homology"/>
<evidence type="ECO:0000256" key="2">
    <source>
        <dbReference type="ARBA" id="ARBA00022448"/>
    </source>
</evidence>
<feature type="chain" id="PRO_5045417519" evidence="4">
    <location>
        <begin position="26"/>
        <end position="291"/>
    </location>
</feature>
<keyword evidence="7" id="KW-1185">Reference proteome</keyword>
<name>A0ABW0HDU8_9HYPH</name>
<comment type="similarity">
    <text evidence="1">Belongs to the bacterial solute-binding protein 3 family.</text>
</comment>
<dbReference type="RefSeq" id="WP_377010380.1">
    <property type="nucleotide sequence ID" value="NZ_JBHSLV010000033.1"/>
</dbReference>
<evidence type="ECO:0000313" key="7">
    <source>
        <dbReference type="Proteomes" id="UP001596104"/>
    </source>
</evidence>
<dbReference type="Gene3D" id="3.40.190.10">
    <property type="entry name" value="Periplasmic binding protein-like II"/>
    <property type="match status" value="2"/>
</dbReference>
<organism evidence="6 7">
    <name type="scientific">Bosea vestrisii</name>
    <dbReference type="NCBI Taxonomy" id="151416"/>
    <lineage>
        <taxon>Bacteria</taxon>
        <taxon>Pseudomonadati</taxon>
        <taxon>Pseudomonadota</taxon>
        <taxon>Alphaproteobacteria</taxon>
        <taxon>Hyphomicrobiales</taxon>
        <taxon>Boseaceae</taxon>
        <taxon>Bosea</taxon>
    </lineage>
</organism>
<dbReference type="InterPro" id="IPR001638">
    <property type="entry name" value="Solute-binding_3/MltF_N"/>
</dbReference>
<keyword evidence="2" id="KW-0813">Transport</keyword>
<evidence type="ECO:0000259" key="5">
    <source>
        <dbReference type="SMART" id="SM00062"/>
    </source>
</evidence>
<dbReference type="PANTHER" id="PTHR30085:SF2">
    <property type="entry name" value="GLUTAMATE_ASPARTATE IMPORT SOLUTE-BINDING PROTEIN"/>
    <property type="match status" value="1"/>
</dbReference>
<dbReference type="Proteomes" id="UP001596104">
    <property type="component" value="Unassembled WGS sequence"/>
</dbReference>
<comment type="caution">
    <text evidence="6">The sequence shown here is derived from an EMBL/GenBank/DDBJ whole genome shotgun (WGS) entry which is preliminary data.</text>
</comment>
<keyword evidence="3 4" id="KW-0732">Signal</keyword>
<evidence type="ECO:0000256" key="4">
    <source>
        <dbReference type="SAM" id="SignalP"/>
    </source>
</evidence>
<evidence type="ECO:0000256" key="3">
    <source>
        <dbReference type="ARBA" id="ARBA00022729"/>
    </source>
</evidence>
<dbReference type="InterPro" id="IPR051455">
    <property type="entry name" value="Bact_solute-bind_prot3"/>
</dbReference>
<dbReference type="EMBL" id="JBHSLV010000033">
    <property type="protein sequence ID" value="MFC5394830.1"/>
    <property type="molecule type" value="Genomic_DNA"/>
</dbReference>
<protein>
    <submittedName>
        <fullName evidence="6">Amino acid ABC transporter substrate-binding protein</fullName>
    </submittedName>
</protein>
<dbReference type="PANTHER" id="PTHR30085">
    <property type="entry name" value="AMINO ACID ABC TRANSPORTER PERMEASE"/>
    <property type="match status" value="1"/>
</dbReference>
<evidence type="ECO:0000313" key="6">
    <source>
        <dbReference type="EMBL" id="MFC5394830.1"/>
    </source>
</evidence>
<feature type="signal peptide" evidence="4">
    <location>
        <begin position="1"/>
        <end position="25"/>
    </location>
</feature>
<dbReference type="SUPFAM" id="SSF53850">
    <property type="entry name" value="Periplasmic binding protein-like II"/>
    <property type="match status" value="1"/>
</dbReference>